<evidence type="ECO:0000313" key="2">
    <source>
        <dbReference type="EnsemblPlants" id="cds.evm.model.01.2985"/>
    </source>
</evidence>
<reference evidence="2" key="1">
    <citation type="submission" date="2018-11" db="EMBL/GenBank/DDBJ databases">
        <authorList>
            <person name="Grassa J C."/>
        </authorList>
    </citation>
    <scope>NUCLEOTIDE SEQUENCE [LARGE SCALE GENOMIC DNA]</scope>
</reference>
<dbReference type="AlphaFoldDB" id="A0A803NNA7"/>
<feature type="region of interest" description="Disordered" evidence="1">
    <location>
        <begin position="29"/>
        <end position="71"/>
    </location>
</feature>
<feature type="compositionally biased region" description="Acidic residues" evidence="1">
    <location>
        <begin position="61"/>
        <end position="71"/>
    </location>
</feature>
<reference evidence="2" key="2">
    <citation type="submission" date="2021-03" db="UniProtKB">
        <authorList>
            <consortium name="EnsemblPlants"/>
        </authorList>
    </citation>
    <scope>IDENTIFICATION</scope>
</reference>
<sequence length="124" mass="13404">MGLTLVGVPWVCRGSLGASWVMGALWAHPPSPSSSEIEPEEEEFESKTDGSDESFPALADPESESDETESEDVAVLILEAVSAPAPITDPISSPRMKGVPFKTQSPLFCYNDNVFLLKTCLRDM</sequence>
<organism evidence="2 3">
    <name type="scientific">Cannabis sativa</name>
    <name type="common">Hemp</name>
    <name type="synonym">Marijuana</name>
    <dbReference type="NCBI Taxonomy" id="3483"/>
    <lineage>
        <taxon>Eukaryota</taxon>
        <taxon>Viridiplantae</taxon>
        <taxon>Streptophyta</taxon>
        <taxon>Embryophyta</taxon>
        <taxon>Tracheophyta</taxon>
        <taxon>Spermatophyta</taxon>
        <taxon>Magnoliopsida</taxon>
        <taxon>eudicotyledons</taxon>
        <taxon>Gunneridae</taxon>
        <taxon>Pentapetalae</taxon>
        <taxon>rosids</taxon>
        <taxon>fabids</taxon>
        <taxon>Rosales</taxon>
        <taxon>Cannabaceae</taxon>
        <taxon>Cannabis</taxon>
    </lineage>
</organism>
<protein>
    <submittedName>
        <fullName evidence="2">Uncharacterized protein</fullName>
    </submittedName>
</protein>
<accession>A0A803NNA7</accession>
<dbReference type="Gramene" id="evm.model.01.2985">
    <property type="protein sequence ID" value="cds.evm.model.01.2985"/>
    <property type="gene ID" value="evm.TU.01.2985"/>
</dbReference>
<dbReference type="EnsemblPlants" id="evm.model.01.2985">
    <property type="protein sequence ID" value="cds.evm.model.01.2985"/>
    <property type="gene ID" value="evm.TU.01.2985"/>
</dbReference>
<dbReference type="Proteomes" id="UP000596661">
    <property type="component" value="Chromosome 1"/>
</dbReference>
<dbReference type="EMBL" id="UZAU01000083">
    <property type="status" value="NOT_ANNOTATED_CDS"/>
    <property type="molecule type" value="Genomic_DNA"/>
</dbReference>
<keyword evidence="3" id="KW-1185">Reference proteome</keyword>
<evidence type="ECO:0000313" key="3">
    <source>
        <dbReference type="Proteomes" id="UP000596661"/>
    </source>
</evidence>
<evidence type="ECO:0000256" key="1">
    <source>
        <dbReference type="SAM" id="MobiDB-lite"/>
    </source>
</evidence>
<proteinExistence type="predicted"/>
<name>A0A803NNA7_CANSA</name>